<dbReference type="OrthoDB" id="9815550at2"/>
<dbReference type="Pfam" id="PF13692">
    <property type="entry name" value="Glyco_trans_1_4"/>
    <property type="match status" value="1"/>
</dbReference>
<dbReference type="RefSeq" id="WP_151625462.1">
    <property type="nucleotide sequence ID" value="NZ_CP043028.1"/>
</dbReference>
<reference evidence="2" key="1">
    <citation type="submission" date="2019-08" db="EMBL/GenBank/DDBJ databases">
        <title>Complete Genome Sequence of the Polysaccharide-Degrading Rumen Bacterium Pseudobutyrivibrio xylanivorans MA3014.</title>
        <authorList>
            <person name="Palevich N."/>
            <person name="Maclean P.H."/>
            <person name="Kelly W.J."/>
            <person name="Leahy S.C."/>
            <person name="Rakonjac J."/>
            <person name="Attwood G.T."/>
        </authorList>
    </citation>
    <scope>NUCLEOTIDE SEQUENCE [LARGE SCALE GENOMIC DNA]</scope>
    <source>
        <strain evidence="2">MA3014</strain>
    </source>
</reference>
<dbReference type="Proteomes" id="UP000327030">
    <property type="component" value="Chromosome 1"/>
</dbReference>
<dbReference type="Gene3D" id="3.40.50.2000">
    <property type="entry name" value="Glycogen Phosphorylase B"/>
    <property type="match status" value="1"/>
</dbReference>
<evidence type="ECO:0000313" key="2">
    <source>
        <dbReference type="Proteomes" id="UP000327030"/>
    </source>
</evidence>
<name>A0A5P6VTP6_PSEXY</name>
<evidence type="ECO:0000313" key="1">
    <source>
        <dbReference type="EMBL" id="QFJ56085.1"/>
    </source>
</evidence>
<dbReference type="EMBL" id="CP043028">
    <property type="protein sequence ID" value="QFJ56085.1"/>
    <property type="molecule type" value="Genomic_DNA"/>
</dbReference>
<accession>A0A5P6VTP6</accession>
<dbReference type="KEGG" id="pxv:FXF36_14930"/>
<sequence>MQRDTIVYFGIIQFEYNNAMCQHATGIKKMISELGYKSVLIGVDSSVKSRSYKKIDEGVFVVNDPNNMSERLTECVSASAIKSILLNIDCDRIKAFIMADYRFIPMRQMQKFCSARNINYVVDIMDCFVGGRSLVTKLKKIDSDIRMKYFYSKVERRIYICSSYIELLGESAHTVVVPGVTWEQVKCNKNVSSKIRLSFMGRPGRKCDKEKIDWIIKGVYEAGLTDKYYVQLAGFDRDEFLACNPNLTKYVTDNIQFVGRLSKQECSNLLKESDFSLVIRPDTVLSKYGFSTKISEAFSYGVPVLATDTSDNRKYILDGDNGFVCGCTYEDVKALLIRVSQLTNDDIERIKDYCFNNNPLWYENYLEKFSRVVVE</sequence>
<protein>
    <submittedName>
        <fullName evidence="1">Glycosyltransferase</fullName>
    </submittedName>
</protein>
<dbReference type="SUPFAM" id="SSF53756">
    <property type="entry name" value="UDP-Glycosyltransferase/glycogen phosphorylase"/>
    <property type="match status" value="1"/>
</dbReference>
<dbReference type="AlphaFoldDB" id="A0A5P6VTP6"/>
<gene>
    <name evidence="1" type="ORF">FXF36_14930</name>
</gene>
<organism evidence="1 2">
    <name type="scientific">Pseudobutyrivibrio xylanivorans</name>
    <dbReference type="NCBI Taxonomy" id="185007"/>
    <lineage>
        <taxon>Bacteria</taxon>
        <taxon>Bacillati</taxon>
        <taxon>Bacillota</taxon>
        <taxon>Clostridia</taxon>
        <taxon>Lachnospirales</taxon>
        <taxon>Lachnospiraceae</taxon>
        <taxon>Pseudobutyrivibrio</taxon>
    </lineage>
</organism>
<proteinExistence type="predicted"/>